<dbReference type="InterPro" id="IPR006153">
    <property type="entry name" value="Cation/H_exchanger_TM"/>
</dbReference>
<feature type="transmembrane region" description="Helical" evidence="10">
    <location>
        <begin position="60"/>
        <end position="80"/>
    </location>
</feature>
<dbReference type="Proteomes" id="UP000237968">
    <property type="component" value="Unassembled WGS sequence"/>
</dbReference>
<name>A0A2S9YB97_9BACT</name>
<evidence type="ECO:0000256" key="3">
    <source>
        <dbReference type="ARBA" id="ARBA00022449"/>
    </source>
</evidence>
<evidence type="ECO:0000256" key="4">
    <source>
        <dbReference type="ARBA" id="ARBA00022692"/>
    </source>
</evidence>
<comment type="subcellular location">
    <subcellularLocation>
        <location evidence="1">Membrane</location>
        <topology evidence="1">Multi-pass membrane protein</topology>
    </subcellularLocation>
</comment>
<keyword evidence="2" id="KW-0813">Transport</keyword>
<dbReference type="InterPro" id="IPR038770">
    <property type="entry name" value="Na+/solute_symporter_sf"/>
</dbReference>
<evidence type="ECO:0000256" key="6">
    <source>
        <dbReference type="ARBA" id="ARBA00023053"/>
    </source>
</evidence>
<feature type="transmembrane region" description="Helical" evidence="10">
    <location>
        <begin position="373"/>
        <end position="392"/>
    </location>
</feature>
<keyword evidence="3" id="KW-0050">Antiport</keyword>
<evidence type="ECO:0000256" key="1">
    <source>
        <dbReference type="ARBA" id="ARBA00004141"/>
    </source>
</evidence>
<feature type="transmembrane region" description="Helical" evidence="10">
    <location>
        <begin position="162"/>
        <end position="182"/>
    </location>
</feature>
<feature type="transmembrane region" description="Helical" evidence="10">
    <location>
        <begin position="309"/>
        <end position="331"/>
    </location>
</feature>
<keyword evidence="8 10" id="KW-0472">Membrane</keyword>
<evidence type="ECO:0000256" key="2">
    <source>
        <dbReference type="ARBA" id="ARBA00022448"/>
    </source>
</evidence>
<keyword evidence="5 10" id="KW-1133">Transmembrane helix</keyword>
<evidence type="ECO:0000256" key="8">
    <source>
        <dbReference type="ARBA" id="ARBA00023136"/>
    </source>
</evidence>
<evidence type="ECO:0000313" key="12">
    <source>
        <dbReference type="EMBL" id="PRQ02384.1"/>
    </source>
</evidence>
<keyword evidence="9" id="KW-0739">Sodium transport</keyword>
<feature type="transmembrane region" description="Helical" evidence="10">
    <location>
        <begin position="234"/>
        <end position="264"/>
    </location>
</feature>
<feature type="transmembrane region" description="Helical" evidence="10">
    <location>
        <begin position="92"/>
        <end position="114"/>
    </location>
</feature>
<evidence type="ECO:0000256" key="10">
    <source>
        <dbReference type="SAM" id="Phobius"/>
    </source>
</evidence>
<dbReference type="GO" id="GO:0016020">
    <property type="term" value="C:membrane"/>
    <property type="evidence" value="ECO:0007669"/>
    <property type="project" value="UniProtKB-SubCell"/>
</dbReference>
<dbReference type="PANTHER" id="PTHR43562:SF3">
    <property type="entry name" value="SODIUM ION_PROTON EXCHANGER (EUROFUNG)"/>
    <property type="match status" value="1"/>
</dbReference>
<gene>
    <name evidence="12" type="primary">nhaS3</name>
    <name evidence="12" type="ORF">ENSA5_23110</name>
</gene>
<feature type="transmembrane region" description="Helical" evidence="10">
    <location>
        <begin position="284"/>
        <end position="302"/>
    </location>
</feature>
<dbReference type="AlphaFoldDB" id="A0A2S9YB97"/>
<dbReference type="Gene3D" id="1.20.1530.20">
    <property type="match status" value="1"/>
</dbReference>
<dbReference type="EMBL" id="PVNK01000119">
    <property type="protein sequence ID" value="PRQ02384.1"/>
    <property type="molecule type" value="Genomic_DNA"/>
</dbReference>
<keyword evidence="13" id="KW-1185">Reference proteome</keyword>
<sequence>MGDGEIIEPLLLVSGAILAATLISKVARRLRVPGAVGFLLVGLALRALDSQLDWVSDDSASLLALLGELGVAALLFRVGLESKLDKLLEQLPRASLVWAANVSVSGALGFAAAWSCGLGALPSTFVAVAFSATSIGLSVAVWQELGKLDTPLGALLVDVAELDDLSAIVLTSMLVLAAPAIHAGTVEPAALAEAIGWIVLQLVGFGAACYLFSRYLEERLTRLFAHDEGDRSASVVLFLVGTGLAVAAIAGALGLSVAIGALFAGLMFSRDPEAIRAEHSFEPIHALFVPFFFLDIGFGVDLEHIGSALGLGAVLLVPAVLGKVGGVMLPFVPREGWRVGVLMGVSMVPRAEIALVVARLGNRLGEWAVSDRLYGALVVVCAATAIFAPVVLQRMFLAWPDAARAEAEAEAEAERG</sequence>
<keyword evidence="4 10" id="KW-0812">Transmembrane</keyword>
<keyword evidence="7" id="KW-0406">Ion transport</keyword>
<feature type="transmembrane region" description="Helical" evidence="10">
    <location>
        <begin position="6"/>
        <end position="23"/>
    </location>
</feature>
<dbReference type="PANTHER" id="PTHR43562">
    <property type="entry name" value="NAPA-TYPE SODIUM/HYDROGEN ANTIPORTER"/>
    <property type="match status" value="1"/>
</dbReference>
<feature type="transmembrane region" description="Helical" evidence="10">
    <location>
        <begin position="337"/>
        <end position="361"/>
    </location>
</feature>
<keyword evidence="6" id="KW-0915">Sodium</keyword>
<evidence type="ECO:0000313" key="13">
    <source>
        <dbReference type="Proteomes" id="UP000237968"/>
    </source>
</evidence>
<reference evidence="12 13" key="1">
    <citation type="submission" date="2018-03" db="EMBL/GenBank/DDBJ databases">
        <title>Draft Genome Sequences of the Obligatory Marine Myxobacteria Enhygromyxa salina SWB005.</title>
        <authorList>
            <person name="Poehlein A."/>
            <person name="Moghaddam J.A."/>
            <person name="Harms H."/>
            <person name="Alanjari M."/>
            <person name="Koenig G.M."/>
            <person name="Daniel R."/>
            <person name="Schaeberle T.F."/>
        </authorList>
    </citation>
    <scope>NUCLEOTIDE SEQUENCE [LARGE SCALE GENOMIC DNA]</scope>
    <source>
        <strain evidence="12 13">SWB005</strain>
    </source>
</reference>
<feature type="transmembrane region" description="Helical" evidence="10">
    <location>
        <begin position="120"/>
        <end position="142"/>
    </location>
</feature>
<dbReference type="GO" id="GO:0015297">
    <property type="term" value="F:antiporter activity"/>
    <property type="evidence" value="ECO:0007669"/>
    <property type="project" value="UniProtKB-KW"/>
</dbReference>
<proteinExistence type="predicted"/>
<dbReference type="Pfam" id="PF00999">
    <property type="entry name" value="Na_H_Exchanger"/>
    <property type="match status" value="1"/>
</dbReference>
<comment type="caution">
    <text evidence="12">The sequence shown here is derived from an EMBL/GenBank/DDBJ whole genome shotgun (WGS) entry which is preliminary data.</text>
</comment>
<dbReference type="OrthoDB" id="9793589at2"/>
<dbReference type="RefSeq" id="WP_106391730.1">
    <property type="nucleotide sequence ID" value="NZ_PVNK01000119.1"/>
</dbReference>
<evidence type="ECO:0000256" key="7">
    <source>
        <dbReference type="ARBA" id="ARBA00023065"/>
    </source>
</evidence>
<feature type="transmembrane region" description="Helical" evidence="10">
    <location>
        <begin position="194"/>
        <end position="213"/>
    </location>
</feature>
<protein>
    <submittedName>
        <fullName evidence="12">High-affinity Na(+)/H(+) antiporter NhaS3</fullName>
    </submittedName>
</protein>
<evidence type="ECO:0000256" key="9">
    <source>
        <dbReference type="ARBA" id="ARBA00023201"/>
    </source>
</evidence>
<accession>A0A2S9YB97</accession>
<evidence type="ECO:0000259" key="11">
    <source>
        <dbReference type="Pfam" id="PF00999"/>
    </source>
</evidence>
<dbReference type="GO" id="GO:1902600">
    <property type="term" value="P:proton transmembrane transport"/>
    <property type="evidence" value="ECO:0007669"/>
    <property type="project" value="InterPro"/>
</dbReference>
<dbReference type="GO" id="GO:0006814">
    <property type="term" value="P:sodium ion transport"/>
    <property type="evidence" value="ECO:0007669"/>
    <property type="project" value="UniProtKB-KW"/>
</dbReference>
<organism evidence="12 13">
    <name type="scientific">Enhygromyxa salina</name>
    <dbReference type="NCBI Taxonomy" id="215803"/>
    <lineage>
        <taxon>Bacteria</taxon>
        <taxon>Pseudomonadati</taxon>
        <taxon>Myxococcota</taxon>
        <taxon>Polyangia</taxon>
        <taxon>Nannocystales</taxon>
        <taxon>Nannocystaceae</taxon>
        <taxon>Enhygromyxa</taxon>
    </lineage>
</organism>
<evidence type="ECO:0000256" key="5">
    <source>
        <dbReference type="ARBA" id="ARBA00022989"/>
    </source>
</evidence>
<feature type="domain" description="Cation/H+ exchanger transmembrane" evidence="11">
    <location>
        <begin position="20"/>
        <end position="396"/>
    </location>
</feature>
<feature type="transmembrane region" description="Helical" evidence="10">
    <location>
        <begin position="30"/>
        <end position="48"/>
    </location>
</feature>